<dbReference type="Proteomes" id="UP001172911">
    <property type="component" value="Unassembled WGS sequence"/>
</dbReference>
<dbReference type="GO" id="GO:0009847">
    <property type="term" value="P:spore germination"/>
    <property type="evidence" value="ECO:0007669"/>
    <property type="project" value="InterPro"/>
</dbReference>
<evidence type="ECO:0000256" key="1">
    <source>
        <dbReference type="ARBA" id="ARBA00004141"/>
    </source>
</evidence>
<protein>
    <submittedName>
        <fullName evidence="9">GerAB/ArcD/ProY family transporter</fullName>
    </submittedName>
</protein>
<dbReference type="AlphaFoldDB" id="A0AAW7ZDD7"/>
<gene>
    <name evidence="9" type="ORF">P6N53_08670</name>
</gene>
<keyword evidence="7 8" id="KW-0472">Membrane</keyword>
<evidence type="ECO:0000256" key="8">
    <source>
        <dbReference type="SAM" id="Phobius"/>
    </source>
</evidence>
<feature type="transmembrane region" description="Helical" evidence="8">
    <location>
        <begin position="146"/>
        <end position="166"/>
    </location>
</feature>
<evidence type="ECO:0000256" key="7">
    <source>
        <dbReference type="ARBA" id="ARBA00023136"/>
    </source>
</evidence>
<sequence length="170" mass="18989">MLNKQMISPKQATAFVIAGGVGIIFFWITEASVTVGGRDAWMSYIIGYGLGIPIAFSLIALNKRFPGKTIFQYVPIILGRPLGYFYNLIYIFTFTYFTALILNLSINMISLFYEETPGLVLTGVSVLLIAYVCKHGIEVFGRVCELFIPLILFSIIFMAATLSPTWNCRD</sequence>
<dbReference type="InterPro" id="IPR004761">
    <property type="entry name" value="Spore_GerAB"/>
</dbReference>
<evidence type="ECO:0000256" key="3">
    <source>
        <dbReference type="ARBA" id="ARBA00022448"/>
    </source>
</evidence>
<comment type="similarity">
    <text evidence="2">Belongs to the amino acid-polyamine-organocation (APC) superfamily. Spore germination protein (SGP) (TC 2.A.3.9) family.</text>
</comment>
<organism evidence="9 10">
    <name type="scientific">Desulforamulus aquiferis</name>
    <dbReference type="NCBI Taxonomy" id="1397668"/>
    <lineage>
        <taxon>Bacteria</taxon>
        <taxon>Bacillati</taxon>
        <taxon>Bacillota</taxon>
        <taxon>Clostridia</taxon>
        <taxon>Eubacteriales</taxon>
        <taxon>Peptococcaceae</taxon>
        <taxon>Desulforamulus</taxon>
    </lineage>
</organism>
<dbReference type="PANTHER" id="PTHR34975:SF2">
    <property type="entry name" value="SPORE GERMINATION PROTEIN A2"/>
    <property type="match status" value="1"/>
</dbReference>
<comment type="caution">
    <text evidence="9">The sequence shown here is derived from an EMBL/GenBank/DDBJ whole genome shotgun (WGS) entry which is preliminary data.</text>
</comment>
<reference evidence="9" key="1">
    <citation type="journal article" date="2023" name="J. Hazard. Mater.">
        <title>Anaerobic biodegradation of pyrene and benzo[a]pyrene by a new sulfate-reducing Desulforamulus aquiferis strain DSA.</title>
        <authorList>
            <person name="Zhang Z."/>
            <person name="Sun J."/>
            <person name="Gong X."/>
            <person name="Wang C."/>
            <person name="Wang H."/>
        </authorList>
    </citation>
    <scope>NUCLEOTIDE SEQUENCE</scope>
    <source>
        <strain evidence="9">DSA</strain>
    </source>
</reference>
<keyword evidence="10" id="KW-1185">Reference proteome</keyword>
<keyword evidence="4" id="KW-0309">Germination</keyword>
<keyword evidence="5 8" id="KW-0812">Transmembrane</keyword>
<dbReference type="Gene3D" id="1.20.1740.10">
    <property type="entry name" value="Amino acid/polyamine transporter I"/>
    <property type="match status" value="1"/>
</dbReference>
<dbReference type="Pfam" id="PF03845">
    <property type="entry name" value="Spore_permease"/>
    <property type="match status" value="1"/>
</dbReference>
<evidence type="ECO:0000313" key="9">
    <source>
        <dbReference type="EMBL" id="MDO7787288.1"/>
    </source>
</evidence>
<feature type="transmembrane region" description="Helical" evidence="8">
    <location>
        <begin position="41"/>
        <end position="61"/>
    </location>
</feature>
<evidence type="ECO:0000256" key="4">
    <source>
        <dbReference type="ARBA" id="ARBA00022544"/>
    </source>
</evidence>
<keyword evidence="3" id="KW-0813">Transport</keyword>
<dbReference type="PANTHER" id="PTHR34975">
    <property type="entry name" value="SPORE GERMINATION PROTEIN A2"/>
    <property type="match status" value="1"/>
</dbReference>
<dbReference type="GO" id="GO:0016020">
    <property type="term" value="C:membrane"/>
    <property type="evidence" value="ECO:0007669"/>
    <property type="project" value="UniProtKB-SubCell"/>
</dbReference>
<evidence type="ECO:0000313" key="10">
    <source>
        <dbReference type="Proteomes" id="UP001172911"/>
    </source>
</evidence>
<keyword evidence="6 8" id="KW-1133">Transmembrane helix</keyword>
<evidence type="ECO:0000256" key="6">
    <source>
        <dbReference type="ARBA" id="ARBA00022989"/>
    </source>
</evidence>
<feature type="transmembrane region" description="Helical" evidence="8">
    <location>
        <begin position="118"/>
        <end position="134"/>
    </location>
</feature>
<feature type="transmembrane region" description="Helical" evidence="8">
    <location>
        <begin position="12"/>
        <end position="29"/>
    </location>
</feature>
<proteinExistence type="inferred from homology"/>
<name>A0AAW7ZDD7_9FIRM</name>
<accession>A0AAW7ZDD7</accession>
<evidence type="ECO:0000256" key="5">
    <source>
        <dbReference type="ARBA" id="ARBA00022692"/>
    </source>
</evidence>
<feature type="transmembrane region" description="Helical" evidence="8">
    <location>
        <begin position="82"/>
        <end position="106"/>
    </location>
</feature>
<comment type="subcellular location">
    <subcellularLocation>
        <location evidence="1">Membrane</location>
        <topology evidence="1">Multi-pass membrane protein</topology>
    </subcellularLocation>
</comment>
<evidence type="ECO:0000256" key="2">
    <source>
        <dbReference type="ARBA" id="ARBA00007998"/>
    </source>
</evidence>
<dbReference type="EMBL" id="JARPTC010000012">
    <property type="protein sequence ID" value="MDO7787288.1"/>
    <property type="molecule type" value="Genomic_DNA"/>
</dbReference>
<reference evidence="9" key="2">
    <citation type="submission" date="2023-03" db="EMBL/GenBank/DDBJ databases">
        <authorList>
            <person name="Zhang Z."/>
        </authorList>
    </citation>
    <scope>NUCLEOTIDE SEQUENCE</scope>
    <source>
        <strain evidence="9">DSA</strain>
    </source>
</reference>